<dbReference type="Proteomes" id="UP000289859">
    <property type="component" value="Unassembled WGS sequence"/>
</dbReference>
<dbReference type="OrthoDB" id="1447209at2"/>
<keyword evidence="1" id="KW-0732">Signal</keyword>
<protein>
    <submittedName>
        <fullName evidence="2">Uncharacterized protein</fullName>
    </submittedName>
</protein>
<keyword evidence="3" id="KW-1185">Reference proteome</keyword>
<gene>
    <name evidence="2" type="ORF">DSM02_3729</name>
</gene>
<dbReference type="RefSeq" id="WP_128766935.1">
    <property type="nucleotide sequence ID" value="NZ_JBHUOO010000040.1"/>
</dbReference>
<evidence type="ECO:0000256" key="1">
    <source>
        <dbReference type="SAM" id="SignalP"/>
    </source>
</evidence>
<accession>A0A4Q0NS59</accession>
<evidence type="ECO:0000313" key="2">
    <source>
        <dbReference type="EMBL" id="RXG13600.1"/>
    </source>
</evidence>
<proteinExistence type="predicted"/>
<organism evidence="2 3">
    <name type="scientific">Leeuwenhoekiella polynyae</name>
    <dbReference type="NCBI Taxonomy" id="1550906"/>
    <lineage>
        <taxon>Bacteria</taxon>
        <taxon>Pseudomonadati</taxon>
        <taxon>Bacteroidota</taxon>
        <taxon>Flavobacteriia</taxon>
        <taxon>Flavobacteriales</taxon>
        <taxon>Flavobacteriaceae</taxon>
        <taxon>Leeuwenhoekiella</taxon>
    </lineage>
</organism>
<sequence>MKLIYSFIIFLAGFVQLSGGATLPAHANTAIEYNAEASLYSQQFFHFDANHKHSPEIRMAEFEIEESSDSVSKDKQAQSLNTSILAAQTSAPRCFYFKYKHLKSKARSSISAAVKPYLLFQVFRL</sequence>
<name>A0A4Q0NS59_9FLAO</name>
<reference evidence="2 3" key="1">
    <citation type="submission" date="2018-07" db="EMBL/GenBank/DDBJ databases">
        <title>Leeuwenhoekiella genomics.</title>
        <authorList>
            <person name="Tahon G."/>
            <person name="Willems A."/>
        </authorList>
    </citation>
    <scope>NUCLEOTIDE SEQUENCE [LARGE SCALE GENOMIC DNA]</scope>
    <source>
        <strain evidence="2 3">LMG 29608</strain>
    </source>
</reference>
<feature type="chain" id="PRO_5020618142" evidence="1">
    <location>
        <begin position="28"/>
        <end position="125"/>
    </location>
</feature>
<feature type="signal peptide" evidence="1">
    <location>
        <begin position="1"/>
        <end position="27"/>
    </location>
</feature>
<comment type="caution">
    <text evidence="2">The sequence shown here is derived from an EMBL/GenBank/DDBJ whole genome shotgun (WGS) entry which is preliminary data.</text>
</comment>
<dbReference type="EMBL" id="QOVK01000026">
    <property type="protein sequence ID" value="RXG13600.1"/>
    <property type="molecule type" value="Genomic_DNA"/>
</dbReference>
<evidence type="ECO:0000313" key="3">
    <source>
        <dbReference type="Proteomes" id="UP000289859"/>
    </source>
</evidence>
<dbReference type="AlphaFoldDB" id="A0A4Q0NS59"/>